<keyword evidence="3" id="KW-1185">Reference proteome</keyword>
<evidence type="ECO:0000256" key="1">
    <source>
        <dbReference type="SAM" id="MobiDB-lite"/>
    </source>
</evidence>
<protein>
    <submittedName>
        <fullName evidence="2">Uncharacterized protein</fullName>
    </submittedName>
</protein>
<name>A0ABC8UL72_9AQUA</name>
<feature type="region of interest" description="Disordered" evidence="1">
    <location>
        <begin position="171"/>
        <end position="222"/>
    </location>
</feature>
<sequence>MMYQQQGSMQFPSNWKTIEDERASKNGTRGPLKGKEDGLLGAPRAGTNLGLTKDPIPNVVSNLVPPVDQKISEAAQFGVPILSENQLGQWLEGILIGPFNAKKPESFKTIPSLIRIETQSKLGKTWLKGQDEASVSVLFEGSEEGGQYGDKEGFESIDEAKADKCNESRGIIDNQRDEIERGKQANMGREEEVGFFEDSGMGNDSDESDGEDDSSREDIAEYDDDSDTNFKLWRLILKLGSFFLHEMVMRLKRRRNGT</sequence>
<reference evidence="2 3" key="1">
    <citation type="submission" date="2024-02" db="EMBL/GenBank/DDBJ databases">
        <authorList>
            <person name="Vignale AGUSTIN F."/>
            <person name="Sosa J E."/>
            <person name="Modenutti C."/>
        </authorList>
    </citation>
    <scope>NUCLEOTIDE SEQUENCE [LARGE SCALE GENOMIC DNA]</scope>
</reference>
<feature type="compositionally biased region" description="Basic and acidic residues" evidence="1">
    <location>
        <begin position="174"/>
        <end position="192"/>
    </location>
</feature>
<dbReference type="AlphaFoldDB" id="A0ABC8UL72"/>
<evidence type="ECO:0000313" key="2">
    <source>
        <dbReference type="EMBL" id="CAK9181755.1"/>
    </source>
</evidence>
<dbReference type="EMBL" id="CAUOFW020008157">
    <property type="protein sequence ID" value="CAK9181755.1"/>
    <property type="molecule type" value="Genomic_DNA"/>
</dbReference>
<dbReference type="Proteomes" id="UP001642360">
    <property type="component" value="Unassembled WGS sequence"/>
</dbReference>
<proteinExistence type="predicted"/>
<feature type="compositionally biased region" description="Polar residues" evidence="1">
    <location>
        <begin position="1"/>
        <end position="16"/>
    </location>
</feature>
<accession>A0ABC8UL72</accession>
<feature type="compositionally biased region" description="Acidic residues" evidence="1">
    <location>
        <begin position="204"/>
        <end position="222"/>
    </location>
</feature>
<feature type="region of interest" description="Disordered" evidence="1">
    <location>
        <begin position="1"/>
        <end position="41"/>
    </location>
</feature>
<gene>
    <name evidence="2" type="ORF">ILEXP_LOCUS51864</name>
</gene>
<comment type="caution">
    <text evidence="2">The sequence shown here is derived from an EMBL/GenBank/DDBJ whole genome shotgun (WGS) entry which is preliminary data.</text>
</comment>
<evidence type="ECO:0000313" key="3">
    <source>
        <dbReference type="Proteomes" id="UP001642360"/>
    </source>
</evidence>
<organism evidence="2 3">
    <name type="scientific">Ilex paraguariensis</name>
    <name type="common">yerba mate</name>
    <dbReference type="NCBI Taxonomy" id="185542"/>
    <lineage>
        <taxon>Eukaryota</taxon>
        <taxon>Viridiplantae</taxon>
        <taxon>Streptophyta</taxon>
        <taxon>Embryophyta</taxon>
        <taxon>Tracheophyta</taxon>
        <taxon>Spermatophyta</taxon>
        <taxon>Magnoliopsida</taxon>
        <taxon>eudicotyledons</taxon>
        <taxon>Gunneridae</taxon>
        <taxon>Pentapetalae</taxon>
        <taxon>asterids</taxon>
        <taxon>campanulids</taxon>
        <taxon>Aquifoliales</taxon>
        <taxon>Aquifoliaceae</taxon>
        <taxon>Ilex</taxon>
    </lineage>
</organism>